<keyword evidence="3" id="KW-1133">Transmembrane helix</keyword>
<dbReference type="SMART" id="SM00034">
    <property type="entry name" value="CLECT"/>
    <property type="match status" value="1"/>
</dbReference>
<proteinExistence type="predicted"/>
<dbReference type="PROSITE" id="PS50041">
    <property type="entry name" value="C_TYPE_LECTIN_2"/>
    <property type="match status" value="1"/>
</dbReference>
<comment type="subcellular location">
    <subcellularLocation>
        <location evidence="1">Cell membrane</location>
        <topology evidence="1">Single-pass type II membrane protein</topology>
    </subcellularLocation>
</comment>
<dbReference type="CDD" id="cd03593">
    <property type="entry name" value="CLECT_NK_receptors_like"/>
    <property type="match status" value="1"/>
</dbReference>
<evidence type="ECO:0000313" key="6">
    <source>
        <dbReference type="Proteomes" id="UP000694562"/>
    </source>
</evidence>
<keyword evidence="2" id="KW-0430">Lectin</keyword>
<sequence length="206" mass="23144">MAEAVPDAGEDPPTVTILSQRTAEEGSRFSLKCIKDKKIPIGVTVVIAALLITIIALAAKKRPSCPSCPSPVLPSCLENGIGYRGKCFYFTEDEADWNRSQISCLSHGAHLATIDTQEELRFLLRYGNLLHYWVGLRREGAGPWKWFNESLFNNMFDVRGNGQCAYINADGISSDRCSQMKYFVCSHWQKLPNRTQKDFKTLLDFS</sequence>
<keyword evidence="6" id="KW-1185">Reference proteome</keyword>
<evidence type="ECO:0000256" key="2">
    <source>
        <dbReference type="ARBA" id="ARBA00022734"/>
    </source>
</evidence>
<dbReference type="InterPro" id="IPR016186">
    <property type="entry name" value="C-type_lectin-like/link_sf"/>
</dbReference>
<dbReference type="PANTHER" id="PTHR45710:SF35">
    <property type="entry name" value="C-TYPE LECTIN DOMAIN FAMILY 2 MEMBER D"/>
    <property type="match status" value="1"/>
</dbReference>
<dbReference type="GO" id="GO:0005886">
    <property type="term" value="C:plasma membrane"/>
    <property type="evidence" value="ECO:0007669"/>
    <property type="project" value="UniProtKB-SubCell"/>
</dbReference>
<dbReference type="InterPro" id="IPR033992">
    <property type="entry name" value="NKR-like_CTLD"/>
</dbReference>
<reference evidence="5" key="2">
    <citation type="submission" date="2025-09" db="UniProtKB">
        <authorList>
            <consortium name="Ensembl"/>
        </authorList>
    </citation>
    <scope>IDENTIFICATION</scope>
</reference>
<evidence type="ECO:0000313" key="5">
    <source>
        <dbReference type="Ensembl" id="ENSFTIP00000017117.1"/>
    </source>
</evidence>
<evidence type="ECO:0000256" key="1">
    <source>
        <dbReference type="ARBA" id="ARBA00004401"/>
    </source>
</evidence>
<organism evidence="5 6">
    <name type="scientific">Falco tinnunculus</name>
    <name type="common">Common kestrel</name>
    <dbReference type="NCBI Taxonomy" id="100819"/>
    <lineage>
        <taxon>Eukaryota</taxon>
        <taxon>Metazoa</taxon>
        <taxon>Chordata</taxon>
        <taxon>Craniata</taxon>
        <taxon>Vertebrata</taxon>
        <taxon>Euteleostomi</taxon>
        <taxon>Archelosauria</taxon>
        <taxon>Archosauria</taxon>
        <taxon>Dinosauria</taxon>
        <taxon>Saurischia</taxon>
        <taxon>Theropoda</taxon>
        <taxon>Coelurosauria</taxon>
        <taxon>Aves</taxon>
        <taxon>Neognathae</taxon>
        <taxon>Neoaves</taxon>
        <taxon>Telluraves</taxon>
        <taxon>Australaves</taxon>
        <taxon>Falconiformes</taxon>
        <taxon>Falconidae</taxon>
        <taxon>Falco</taxon>
    </lineage>
</organism>
<dbReference type="Gene3D" id="3.10.100.10">
    <property type="entry name" value="Mannose-Binding Protein A, subunit A"/>
    <property type="match status" value="1"/>
</dbReference>
<dbReference type="OrthoDB" id="8935730at2759"/>
<dbReference type="InterPro" id="IPR050828">
    <property type="entry name" value="C-type_lectin/matrix_domain"/>
</dbReference>
<dbReference type="SUPFAM" id="SSF56436">
    <property type="entry name" value="C-type lectin-like"/>
    <property type="match status" value="1"/>
</dbReference>
<keyword evidence="3" id="KW-0472">Membrane</keyword>
<name>A0A8C4UWB2_FALTI</name>
<protein>
    <recommendedName>
        <fullName evidence="4">C-type lectin domain-containing protein</fullName>
    </recommendedName>
</protein>
<dbReference type="Ensembl" id="ENSFTIT00000017841.1">
    <property type="protein sequence ID" value="ENSFTIP00000017117.1"/>
    <property type="gene ID" value="ENSFTIG00000011328.1"/>
</dbReference>
<feature type="domain" description="C-type lectin" evidence="4">
    <location>
        <begin position="83"/>
        <end position="186"/>
    </location>
</feature>
<evidence type="ECO:0000256" key="3">
    <source>
        <dbReference type="SAM" id="Phobius"/>
    </source>
</evidence>
<dbReference type="GO" id="GO:0030246">
    <property type="term" value="F:carbohydrate binding"/>
    <property type="evidence" value="ECO:0007669"/>
    <property type="project" value="UniProtKB-KW"/>
</dbReference>
<dbReference type="InterPro" id="IPR001304">
    <property type="entry name" value="C-type_lectin-like"/>
</dbReference>
<dbReference type="InterPro" id="IPR016187">
    <property type="entry name" value="CTDL_fold"/>
</dbReference>
<dbReference type="Pfam" id="PF00059">
    <property type="entry name" value="Lectin_C"/>
    <property type="match status" value="1"/>
</dbReference>
<reference evidence="5" key="1">
    <citation type="submission" date="2025-08" db="UniProtKB">
        <authorList>
            <consortium name="Ensembl"/>
        </authorList>
    </citation>
    <scope>IDENTIFICATION</scope>
</reference>
<keyword evidence="3" id="KW-0812">Transmembrane</keyword>
<dbReference type="PANTHER" id="PTHR45710">
    <property type="entry name" value="C-TYPE LECTIN DOMAIN-CONTAINING PROTEIN 180"/>
    <property type="match status" value="1"/>
</dbReference>
<evidence type="ECO:0000259" key="4">
    <source>
        <dbReference type="PROSITE" id="PS50041"/>
    </source>
</evidence>
<feature type="transmembrane region" description="Helical" evidence="3">
    <location>
        <begin position="39"/>
        <end position="59"/>
    </location>
</feature>
<dbReference type="AlphaFoldDB" id="A0A8C4UWB2"/>
<dbReference type="Proteomes" id="UP000694562">
    <property type="component" value="Unplaced"/>
</dbReference>
<dbReference type="OMA" id="HHIWRWT"/>
<accession>A0A8C4UWB2</accession>